<protein>
    <recommendedName>
        <fullName evidence="1">Alpha/beta hydrolase fold-5 domain-containing protein</fullName>
    </recommendedName>
</protein>
<name>A0A0P6XKD0_9CHLR</name>
<dbReference type="Proteomes" id="UP000050430">
    <property type="component" value="Unassembled WGS sequence"/>
</dbReference>
<feature type="domain" description="Alpha/beta hydrolase fold-5" evidence="1">
    <location>
        <begin position="50"/>
        <end position="213"/>
    </location>
</feature>
<evidence type="ECO:0000313" key="3">
    <source>
        <dbReference type="Proteomes" id="UP000050430"/>
    </source>
</evidence>
<dbReference type="InterPro" id="IPR029059">
    <property type="entry name" value="AB_hydrolase_5"/>
</dbReference>
<reference evidence="2 3" key="1">
    <citation type="submission" date="2015-07" db="EMBL/GenBank/DDBJ databases">
        <title>Genome sequence of Leptolinea tardivitalis DSM 16556.</title>
        <authorList>
            <person name="Hemp J."/>
            <person name="Ward L.M."/>
            <person name="Pace L.A."/>
            <person name="Fischer W.W."/>
        </authorList>
    </citation>
    <scope>NUCLEOTIDE SEQUENCE [LARGE SCALE GENOMIC DNA]</scope>
    <source>
        <strain evidence="2 3">YMTK-2</strain>
    </source>
</reference>
<dbReference type="Gene3D" id="3.40.50.1820">
    <property type="entry name" value="alpha/beta hydrolase"/>
    <property type="match status" value="1"/>
</dbReference>
<dbReference type="InterPro" id="IPR029058">
    <property type="entry name" value="AB_hydrolase_fold"/>
</dbReference>
<accession>A0A0P6XKD0</accession>
<evidence type="ECO:0000313" key="2">
    <source>
        <dbReference type="EMBL" id="KPL71937.1"/>
    </source>
</evidence>
<evidence type="ECO:0000259" key="1">
    <source>
        <dbReference type="Pfam" id="PF12695"/>
    </source>
</evidence>
<dbReference type="EMBL" id="LGCK01000010">
    <property type="protein sequence ID" value="KPL71937.1"/>
    <property type="molecule type" value="Genomic_DNA"/>
</dbReference>
<sequence length="231" mass="25285">MVLAGVYMFTLSPVGPLPAALPYLQSDDQVQVTSGRYLFFQPMHSTAKTGLIFYPGGRVDYRSYAPMVHQLAEKGWSAAIVPMPLNLAVLGSDRADWVINDHPEIPQWVIAGHSLGGSMAAGYLVKNPTHIRGIAFLAAYPGGNELVNSTIPVLSIFGSEDGLITSDEWETRKPRFPATTQWLRIDGGNHAGFGWYGEQEGDRPAQISLEDQTAQIVQGLDRFLTIVENKN</sequence>
<dbReference type="AlphaFoldDB" id="A0A0P6XKD0"/>
<organism evidence="2 3">
    <name type="scientific">Leptolinea tardivitalis</name>
    <dbReference type="NCBI Taxonomy" id="229920"/>
    <lineage>
        <taxon>Bacteria</taxon>
        <taxon>Bacillati</taxon>
        <taxon>Chloroflexota</taxon>
        <taxon>Anaerolineae</taxon>
        <taxon>Anaerolineales</taxon>
        <taxon>Anaerolineaceae</taxon>
        <taxon>Leptolinea</taxon>
    </lineage>
</organism>
<gene>
    <name evidence="2" type="ORF">ADM99_08800</name>
</gene>
<keyword evidence="3" id="KW-1185">Reference proteome</keyword>
<dbReference type="Pfam" id="PF12695">
    <property type="entry name" value="Abhydrolase_5"/>
    <property type="match status" value="1"/>
</dbReference>
<proteinExistence type="predicted"/>
<dbReference type="SUPFAM" id="SSF53474">
    <property type="entry name" value="alpha/beta-Hydrolases"/>
    <property type="match status" value="1"/>
</dbReference>
<comment type="caution">
    <text evidence="2">The sequence shown here is derived from an EMBL/GenBank/DDBJ whole genome shotgun (WGS) entry which is preliminary data.</text>
</comment>
<dbReference type="GO" id="GO:0016787">
    <property type="term" value="F:hydrolase activity"/>
    <property type="evidence" value="ECO:0007669"/>
    <property type="project" value="InterPro"/>
</dbReference>
<dbReference type="STRING" id="229920.ADM99_08800"/>